<keyword evidence="10" id="KW-1133">Transmembrane helix</keyword>
<evidence type="ECO:0000256" key="9">
    <source>
        <dbReference type="ARBA" id="ARBA00022840"/>
    </source>
</evidence>
<name>S9P9E4_CYSF2</name>
<dbReference type="PROSITE" id="PS50109">
    <property type="entry name" value="HIS_KIN"/>
    <property type="match status" value="1"/>
</dbReference>
<dbReference type="InterPro" id="IPR003661">
    <property type="entry name" value="HisK_dim/P_dom"/>
</dbReference>
<keyword evidence="7" id="KW-0547">Nucleotide-binding</keyword>
<sequence length="505" mass="54836">MVGSRARPVTLPIMAQPVLHRSHAGSQAPSLAEEALPCLGALLQSTGLGLAFLDRDSRFHFVNTALITLSGLPGTSYEGRTVAEAWPGLAPVLMPLLQRALAGESIQGAQVSGTFGGTAGICRHFRLCLFPSSQGTSRSGVSLMVEDDTARVNREVALRESEERLRNLVAVSCDGFCLHENGIILETSPALAHLLGTTPEDMVGQSLMRWIAPESRETVQRAMTRRVEAPYEATGMRADGKRLFLELLARQVEHGSRSVRMAAVWDISARKATEEAAARADTFREQLLGVVGHDLRTPLHAIQLSVGALQRGGELNENQARQVTHVATATRRMERMIHELLDYTRARLAGGIPVRPTSFALDKLLERVVEQFQVSHPTRLIVSKTEGDLVGTWDESRLGQLLDNLMGNALQHSPEDTPVEVRLEGKAEGINLSVRNEGAPVPLEERATLFEPFKRGKRANGDGLGLGLYIVRQIASAHGGRISVESGTGLGTRFVVWLPRHAPGC</sequence>
<keyword evidence="16" id="KW-1185">Reference proteome</keyword>
<dbReference type="PANTHER" id="PTHR42878">
    <property type="entry name" value="TWO-COMPONENT HISTIDINE KINASE"/>
    <property type="match status" value="1"/>
</dbReference>
<dbReference type="Pfam" id="PF00512">
    <property type="entry name" value="HisKA"/>
    <property type="match status" value="1"/>
</dbReference>
<evidence type="ECO:0000256" key="6">
    <source>
        <dbReference type="ARBA" id="ARBA00022692"/>
    </source>
</evidence>
<evidence type="ECO:0000259" key="14">
    <source>
        <dbReference type="PROSITE" id="PS50112"/>
    </source>
</evidence>
<evidence type="ECO:0000256" key="1">
    <source>
        <dbReference type="ARBA" id="ARBA00000085"/>
    </source>
</evidence>
<keyword evidence="12" id="KW-0472">Membrane</keyword>
<keyword evidence="9" id="KW-0067">ATP-binding</keyword>
<feature type="domain" description="Histidine kinase" evidence="13">
    <location>
        <begin position="290"/>
        <end position="502"/>
    </location>
</feature>
<keyword evidence="8" id="KW-0418">Kinase</keyword>
<feature type="domain" description="PAS" evidence="14">
    <location>
        <begin position="161"/>
        <end position="230"/>
    </location>
</feature>
<dbReference type="GO" id="GO:0030295">
    <property type="term" value="F:protein kinase activator activity"/>
    <property type="evidence" value="ECO:0007669"/>
    <property type="project" value="TreeGrafter"/>
</dbReference>
<dbReference type="InterPro" id="IPR000014">
    <property type="entry name" value="PAS"/>
</dbReference>
<evidence type="ECO:0000259" key="13">
    <source>
        <dbReference type="PROSITE" id="PS50109"/>
    </source>
</evidence>
<dbReference type="PRINTS" id="PR00344">
    <property type="entry name" value="BCTRLSENSOR"/>
</dbReference>
<gene>
    <name evidence="15" type="ORF">D187_002470</name>
</gene>
<dbReference type="CDD" id="cd00075">
    <property type="entry name" value="HATPase"/>
    <property type="match status" value="1"/>
</dbReference>
<dbReference type="InterPro" id="IPR013656">
    <property type="entry name" value="PAS_4"/>
</dbReference>
<evidence type="ECO:0000256" key="8">
    <source>
        <dbReference type="ARBA" id="ARBA00022777"/>
    </source>
</evidence>
<dbReference type="SUPFAM" id="SSF55785">
    <property type="entry name" value="PYP-like sensor domain (PAS domain)"/>
    <property type="match status" value="2"/>
</dbReference>
<protein>
    <recommendedName>
        <fullName evidence="3">histidine kinase</fullName>
        <ecNumber evidence="3">2.7.13.3</ecNumber>
    </recommendedName>
</protein>
<dbReference type="NCBIfam" id="TIGR00229">
    <property type="entry name" value="sensory_box"/>
    <property type="match status" value="1"/>
</dbReference>
<keyword evidence="5" id="KW-0808">Transferase</keyword>
<dbReference type="SMART" id="SM00091">
    <property type="entry name" value="PAS"/>
    <property type="match status" value="2"/>
</dbReference>
<dbReference type="GO" id="GO:0005524">
    <property type="term" value="F:ATP binding"/>
    <property type="evidence" value="ECO:0007669"/>
    <property type="project" value="UniProtKB-KW"/>
</dbReference>
<dbReference type="PROSITE" id="PS50112">
    <property type="entry name" value="PAS"/>
    <property type="match status" value="1"/>
</dbReference>
<dbReference type="AlphaFoldDB" id="S9P9E4"/>
<dbReference type="InterPro" id="IPR036097">
    <property type="entry name" value="HisK_dim/P_sf"/>
</dbReference>
<dbReference type="SUPFAM" id="SSF55874">
    <property type="entry name" value="ATPase domain of HSP90 chaperone/DNA topoisomerase II/histidine kinase"/>
    <property type="match status" value="1"/>
</dbReference>
<dbReference type="CDD" id="cd00130">
    <property type="entry name" value="PAS"/>
    <property type="match status" value="1"/>
</dbReference>
<evidence type="ECO:0000313" key="16">
    <source>
        <dbReference type="Proteomes" id="UP000011682"/>
    </source>
</evidence>
<evidence type="ECO:0000256" key="5">
    <source>
        <dbReference type="ARBA" id="ARBA00022679"/>
    </source>
</evidence>
<dbReference type="SMART" id="SM00388">
    <property type="entry name" value="HisKA"/>
    <property type="match status" value="1"/>
</dbReference>
<dbReference type="GO" id="GO:0000155">
    <property type="term" value="F:phosphorelay sensor kinase activity"/>
    <property type="evidence" value="ECO:0007669"/>
    <property type="project" value="InterPro"/>
</dbReference>
<evidence type="ECO:0000256" key="10">
    <source>
        <dbReference type="ARBA" id="ARBA00022989"/>
    </source>
</evidence>
<dbReference type="GO" id="GO:0007234">
    <property type="term" value="P:osmosensory signaling via phosphorelay pathway"/>
    <property type="evidence" value="ECO:0007669"/>
    <property type="project" value="TreeGrafter"/>
</dbReference>
<dbReference type="SMART" id="SM00387">
    <property type="entry name" value="HATPase_c"/>
    <property type="match status" value="1"/>
</dbReference>
<dbReference type="InterPro" id="IPR050351">
    <property type="entry name" value="BphY/WalK/GraS-like"/>
</dbReference>
<dbReference type="SUPFAM" id="SSF47384">
    <property type="entry name" value="Homodimeric domain of signal transducing histidine kinase"/>
    <property type="match status" value="1"/>
</dbReference>
<keyword evidence="11" id="KW-0902">Two-component regulatory system</keyword>
<dbReference type="Pfam" id="PF02518">
    <property type="entry name" value="HATPase_c"/>
    <property type="match status" value="1"/>
</dbReference>
<dbReference type="EC" id="2.7.13.3" evidence="3"/>
<dbReference type="PANTHER" id="PTHR42878:SF7">
    <property type="entry name" value="SENSOR HISTIDINE KINASE GLRK"/>
    <property type="match status" value="1"/>
</dbReference>
<comment type="subcellular location">
    <subcellularLocation>
        <location evidence="2">Membrane</location>
        <topology evidence="2">Multi-pass membrane protein</topology>
    </subcellularLocation>
</comment>
<dbReference type="Proteomes" id="UP000011682">
    <property type="component" value="Unassembled WGS sequence"/>
</dbReference>
<evidence type="ECO:0000256" key="12">
    <source>
        <dbReference type="ARBA" id="ARBA00023136"/>
    </source>
</evidence>
<evidence type="ECO:0000313" key="15">
    <source>
        <dbReference type="EMBL" id="EPX59726.1"/>
    </source>
</evidence>
<dbReference type="InterPro" id="IPR036890">
    <property type="entry name" value="HATPase_C_sf"/>
</dbReference>
<reference evidence="15" key="1">
    <citation type="submission" date="2013-05" db="EMBL/GenBank/DDBJ databases">
        <title>Genome assembly of Cystobacter fuscus DSM 2262.</title>
        <authorList>
            <person name="Sharma G."/>
            <person name="Khatri I."/>
            <person name="Kaur C."/>
            <person name="Mayilraj S."/>
            <person name="Subramanian S."/>
        </authorList>
    </citation>
    <scope>NUCLEOTIDE SEQUENCE [LARGE SCALE GENOMIC DNA]</scope>
    <source>
        <strain evidence="15">DSM 2262</strain>
    </source>
</reference>
<dbReference type="CDD" id="cd00082">
    <property type="entry name" value="HisKA"/>
    <property type="match status" value="1"/>
</dbReference>
<accession>S9P9E4</accession>
<dbReference type="InterPro" id="IPR004358">
    <property type="entry name" value="Sig_transdc_His_kin-like_C"/>
</dbReference>
<evidence type="ECO:0000256" key="11">
    <source>
        <dbReference type="ARBA" id="ARBA00023012"/>
    </source>
</evidence>
<comment type="caution">
    <text evidence="15">The sequence shown here is derived from an EMBL/GenBank/DDBJ whole genome shotgun (WGS) entry which is preliminary data.</text>
</comment>
<dbReference type="InterPro" id="IPR003594">
    <property type="entry name" value="HATPase_dom"/>
</dbReference>
<dbReference type="Pfam" id="PF13426">
    <property type="entry name" value="PAS_9"/>
    <property type="match status" value="1"/>
</dbReference>
<organism evidence="15 16">
    <name type="scientific">Cystobacter fuscus (strain ATCC 25194 / DSM 2262 / NBRC 100088 / M29)</name>
    <dbReference type="NCBI Taxonomy" id="1242864"/>
    <lineage>
        <taxon>Bacteria</taxon>
        <taxon>Pseudomonadati</taxon>
        <taxon>Myxococcota</taxon>
        <taxon>Myxococcia</taxon>
        <taxon>Myxococcales</taxon>
        <taxon>Cystobacterineae</taxon>
        <taxon>Archangiaceae</taxon>
        <taxon>Cystobacter</taxon>
    </lineage>
</organism>
<dbReference type="InterPro" id="IPR035965">
    <property type="entry name" value="PAS-like_dom_sf"/>
</dbReference>
<dbReference type="InterPro" id="IPR005467">
    <property type="entry name" value="His_kinase_dom"/>
</dbReference>
<dbReference type="Gene3D" id="1.10.287.130">
    <property type="match status" value="1"/>
</dbReference>
<dbReference type="GO" id="GO:0016020">
    <property type="term" value="C:membrane"/>
    <property type="evidence" value="ECO:0007669"/>
    <property type="project" value="UniProtKB-SubCell"/>
</dbReference>
<dbReference type="Gene3D" id="3.30.450.20">
    <property type="entry name" value="PAS domain"/>
    <property type="match status" value="2"/>
</dbReference>
<dbReference type="GO" id="GO:0000156">
    <property type="term" value="F:phosphorelay response regulator activity"/>
    <property type="evidence" value="ECO:0007669"/>
    <property type="project" value="TreeGrafter"/>
</dbReference>
<evidence type="ECO:0000256" key="2">
    <source>
        <dbReference type="ARBA" id="ARBA00004141"/>
    </source>
</evidence>
<keyword evidence="4" id="KW-0597">Phosphoprotein</keyword>
<dbReference type="EMBL" id="ANAH02000015">
    <property type="protein sequence ID" value="EPX59726.1"/>
    <property type="molecule type" value="Genomic_DNA"/>
</dbReference>
<keyword evidence="6" id="KW-0812">Transmembrane</keyword>
<dbReference type="Pfam" id="PF08448">
    <property type="entry name" value="PAS_4"/>
    <property type="match status" value="1"/>
</dbReference>
<proteinExistence type="predicted"/>
<evidence type="ECO:0000256" key="3">
    <source>
        <dbReference type="ARBA" id="ARBA00012438"/>
    </source>
</evidence>
<dbReference type="Gene3D" id="3.30.565.10">
    <property type="entry name" value="Histidine kinase-like ATPase, C-terminal domain"/>
    <property type="match status" value="1"/>
</dbReference>
<evidence type="ECO:0000256" key="7">
    <source>
        <dbReference type="ARBA" id="ARBA00022741"/>
    </source>
</evidence>
<evidence type="ECO:0000256" key="4">
    <source>
        <dbReference type="ARBA" id="ARBA00022553"/>
    </source>
</evidence>
<dbReference type="eggNOG" id="COG2205">
    <property type="taxonomic scope" value="Bacteria"/>
</dbReference>
<comment type="catalytic activity">
    <reaction evidence="1">
        <text>ATP + protein L-histidine = ADP + protein N-phospho-L-histidine.</text>
        <dbReference type="EC" id="2.7.13.3"/>
    </reaction>
</comment>